<evidence type="ECO:0000313" key="3">
    <source>
        <dbReference type="Proteomes" id="UP000298588"/>
    </source>
</evidence>
<keyword evidence="1" id="KW-0732">Signal</keyword>
<dbReference type="AlphaFoldDB" id="A0A4D7QGK6"/>
<dbReference type="RefSeq" id="WP_137098117.1">
    <property type="nucleotide sequence ID" value="NZ_CP039865.1"/>
</dbReference>
<reference evidence="2 3" key="1">
    <citation type="submission" date="2019-04" db="EMBL/GenBank/DDBJ databases">
        <title>Phreatobacter aquaticus sp. nov.</title>
        <authorList>
            <person name="Choi A."/>
            <person name="Baek K."/>
        </authorList>
    </citation>
    <scope>NUCLEOTIDE SEQUENCE [LARGE SCALE GENOMIC DNA]</scope>
    <source>
        <strain evidence="2 3">NMCR1094</strain>
    </source>
</reference>
<accession>A0A4D7QGK6</accession>
<evidence type="ECO:0000256" key="1">
    <source>
        <dbReference type="SAM" id="SignalP"/>
    </source>
</evidence>
<dbReference type="Proteomes" id="UP000298588">
    <property type="component" value="Chromosome"/>
</dbReference>
<evidence type="ECO:0000313" key="2">
    <source>
        <dbReference type="EMBL" id="QCK84783.1"/>
    </source>
</evidence>
<evidence type="ECO:0008006" key="4">
    <source>
        <dbReference type="Google" id="ProtNLM"/>
    </source>
</evidence>
<dbReference type="EMBL" id="CP039865">
    <property type="protein sequence ID" value="QCK84783.1"/>
    <property type="molecule type" value="Genomic_DNA"/>
</dbReference>
<organism evidence="2 3">
    <name type="scientific">Phreatobacter aquaticus</name>
    <dbReference type="NCBI Taxonomy" id="2570229"/>
    <lineage>
        <taxon>Bacteria</taxon>
        <taxon>Pseudomonadati</taxon>
        <taxon>Pseudomonadota</taxon>
        <taxon>Alphaproteobacteria</taxon>
        <taxon>Hyphomicrobiales</taxon>
        <taxon>Phreatobacteraceae</taxon>
        <taxon>Phreatobacter</taxon>
    </lineage>
</organism>
<feature type="chain" id="PRO_5020939645" description="DUF3617 family protein" evidence="1">
    <location>
        <begin position="23"/>
        <end position="130"/>
    </location>
</feature>
<gene>
    <name evidence="2" type="ORF">E8L99_02790</name>
</gene>
<dbReference type="OrthoDB" id="6057763at2"/>
<keyword evidence="3" id="KW-1185">Reference proteome</keyword>
<feature type="signal peptide" evidence="1">
    <location>
        <begin position="1"/>
        <end position="22"/>
    </location>
</feature>
<proteinExistence type="predicted"/>
<protein>
    <recommendedName>
        <fullName evidence="4">DUF3617 family protein</fullName>
    </recommendedName>
</protein>
<sequence>MPIRRLPLLALALLVVPVAAIAQEVPQRFRGTYAADDAPEACTVQESDGRIAVEADSIQFFASACALRRPRIDRDGRLTAQTACVEEGQDGSDEPRGRIVMTLRGERLGVTLDRDPVRFYRRCERALPVR</sequence>
<name>A0A4D7QGK6_9HYPH</name>
<dbReference type="KEGG" id="paqt:E8L99_02790"/>